<gene>
    <name evidence="1" type="ORF">DPMN_193950</name>
</gene>
<comment type="caution">
    <text evidence="1">The sequence shown here is derived from an EMBL/GenBank/DDBJ whole genome shotgun (WGS) entry which is preliminary data.</text>
</comment>
<evidence type="ECO:0000313" key="2">
    <source>
        <dbReference type="Proteomes" id="UP000828390"/>
    </source>
</evidence>
<keyword evidence="2" id="KW-1185">Reference proteome</keyword>
<reference evidence="1" key="1">
    <citation type="journal article" date="2019" name="bioRxiv">
        <title>The Genome of the Zebra Mussel, Dreissena polymorpha: A Resource for Invasive Species Research.</title>
        <authorList>
            <person name="McCartney M.A."/>
            <person name="Auch B."/>
            <person name="Kono T."/>
            <person name="Mallez S."/>
            <person name="Zhang Y."/>
            <person name="Obille A."/>
            <person name="Becker A."/>
            <person name="Abrahante J.E."/>
            <person name="Garbe J."/>
            <person name="Badalamenti J.P."/>
            <person name="Herman A."/>
            <person name="Mangelson H."/>
            <person name="Liachko I."/>
            <person name="Sullivan S."/>
            <person name="Sone E.D."/>
            <person name="Koren S."/>
            <person name="Silverstein K.A.T."/>
            <person name="Beckman K.B."/>
            <person name="Gohl D.M."/>
        </authorList>
    </citation>
    <scope>NUCLEOTIDE SEQUENCE</scope>
    <source>
        <strain evidence="1">Duluth1</strain>
        <tissue evidence="1">Whole animal</tissue>
    </source>
</reference>
<organism evidence="1 2">
    <name type="scientific">Dreissena polymorpha</name>
    <name type="common">Zebra mussel</name>
    <name type="synonym">Mytilus polymorpha</name>
    <dbReference type="NCBI Taxonomy" id="45954"/>
    <lineage>
        <taxon>Eukaryota</taxon>
        <taxon>Metazoa</taxon>
        <taxon>Spiralia</taxon>
        <taxon>Lophotrochozoa</taxon>
        <taxon>Mollusca</taxon>
        <taxon>Bivalvia</taxon>
        <taxon>Autobranchia</taxon>
        <taxon>Heteroconchia</taxon>
        <taxon>Euheterodonta</taxon>
        <taxon>Imparidentia</taxon>
        <taxon>Neoheterodontei</taxon>
        <taxon>Myida</taxon>
        <taxon>Dreissenoidea</taxon>
        <taxon>Dreissenidae</taxon>
        <taxon>Dreissena</taxon>
    </lineage>
</organism>
<dbReference type="Proteomes" id="UP000828390">
    <property type="component" value="Unassembled WGS sequence"/>
</dbReference>
<name>A0A9D3Y1V7_DREPO</name>
<proteinExistence type="predicted"/>
<evidence type="ECO:0000313" key="1">
    <source>
        <dbReference type="EMBL" id="KAH3692137.1"/>
    </source>
</evidence>
<dbReference type="AlphaFoldDB" id="A0A9D3Y1V7"/>
<dbReference type="EMBL" id="JAIWYP010000025">
    <property type="protein sequence ID" value="KAH3692137.1"/>
    <property type="molecule type" value="Genomic_DNA"/>
</dbReference>
<sequence>MFQEEGSQEIHQHIKCTKKKRNTQAHRMYQERNKPALRMYQELLRNKPALRMYQELLRNKPALTTDVHPFSLSKAQASANVHPLLVLNVPRSSSLSQAQASANTDIHPLFLYCRMLVLNVPRSSVEYSSLSQAQASASSHWCPPIFSVLYNRNTQAQRMYQEVGSN</sequence>
<protein>
    <submittedName>
        <fullName evidence="1">Uncharacterized protein</fullName>
    </submittedName>
</protein>
<accession>A0A9D3Y1V7</accession>
<reference evidence="1" key="2">
    <citation type="submission" date="2020-11" db="EMBL/GenBank/DDBJ databases">
        <authorList>
            <person name="McCartney M.A."/>
            <person name="Auch B."/>
            <person name="Kono T."/>
            <person name="Mallez S."/>
            <person name="Becker A."/>
            <person name="Gohl D.M."/>
            <person name="Silverstein K.A.T."/>
            <person name="Koren S."/>
            <person name="Bechman K.B."/>
            <person name="Herman A."/>
            <person name="Abrahante J.E."/>
            <person name="Garbe J."/>
        </authorList>
    </citation>
    <scope>NUCLEOTIDE SEQUENCE</scope>
    <source>
        <strain evidence="1">Duluth1</strain>
        <tissue evidence="1">Whole animal</tissue>
    </source>
</reference>